<evidence type="ECO:0000256" key="5">
    <source>
        <dbReference type="HAMAP-Rule" id="MF_01401"/>
    </source>
</evidence>
<reference evidence="7" key="1">
    <citation type="submission" date="2020-02" db="EMBL/GenBank/DDBJ databases">
        <authorList>
            <person name="Meier V. D."/>
        </authorList>
    </citation>
    <scope>NUCLEOTIDE SEQUENCE</scope>
    <source>
        <strain evidence="7">AVDCRST_MAG22</strain>
    </source>
</reference>
<comment type="similarity">
    <text evidence="1 5">Belongs to the MsrA Met sulfoxide reductase family.</text>
</comment>
<evidence type="ECO:0000259" key="6">
    <source>
        <dbReference type="Pfam" id="PF01625"/>
    </source>
</evidence>
<dbReference type="EMBL" id="CADCUV010000021">
    <property type="protein sequence ID" value="CAA9387860.1"/>
    <property type="molecule type" value="Genomic_DNA"/>
</dbReference>
<comment type="catalytic activity">
    <reaction evidence="3 5">
        <text>L-methionyl-[protein] + [thioredoxin]-disulfide + H2O = L-methionyl-(S)-S-oxide-[protein] + [thioredoxin]-dithiol</text>
        <dbReference type="Rhea" id="RHEA:14217"/>
        <dbReference type="Rhea" id="RHEA-COMP:10698"/>
        <dbReference type="Rhea" id="RHEA-COMP:10700"/>
        <dbReference type="Rhea" id="RHEA-COMP:12313"/>
        <dbReference type="Rhea" id="RHEA-COMP:12315"/>
        <dbReference type="ChEBI" id="CHEBI:15377"/>
        <dbReference type="ChEBI" id="CHEBI:16044"/>
        <dbReference type="ChEBI" id="CHEBI:29950"/>
        <dbReference type="ChEBI" id="CHEBI:44120"/>
        <dbReference type="ChEBI" id="CHEBI:50058"/>
        <dbReference type="EC" id="1.8.4.11"/>
    </reaction>
</comment>
<feature type="active site" evidence="5">
    <location>
        <position position="21"/>
    </location>
</feature>
<name>A0A6J4NJV0_9ACTN</name>
<dbReference type="InterPro" id="IPR036509">
    <property type="entry name" value="Met_Sox_Rdtase_MsrA_sf"/>
</dbReference>
<gene>
    <name evidence="5" type="primary">msrA</name>
    <name evidence="7" type="ORF">AVDCRST_MAG22-380</name>
</gene>
<evidence type="ECO:0000256" key="1">
    <source>
        <dbReference type="ARBA" id="ARBA00005591"/>
    </source>
</evidence>
<evidence type="ECO:0000256" key="4">
    <source>
        <dbReference type="ARBA" id="ARBA00048782"/>
    </source>
</evidence>
<protein>
    <recommendedName>
        <fullName evidence="5">Peptide methionine sulfoxide reductase MsrA</fullName>
        <shortName evidence="5">Protein-methionine-S-oxide reductase</shortName>
        <ecNumber evidence="5">1.8.4.11</ecNumber>
    </recommendedName>
    <alternativeName>
        <fullName evidence="5">Peptide-methionine (S)-S-oxide reductase</fullName>
        <shortName evidence="5">Peptide Met(O) reductase</shortName>
    </alternativeName>
</protein>
<accession>A0A6J4NJV0</accession>
<comment type="function">
    <text evidence="5">Has an important function as a repair enzyme for proteins that have been inactivated by oxidation. Catalyzes the reversible oxidation-reduction of methionine sulfoxide in proteins to methionine.</text>
</comment>
<dbReference type="PANTHER" id="PTHR43774">
    <property type="entry name" value="PEPTIDE METHIONINE SULFOXIDE REDUCTASE"/>
    <property type="match status" value="1"/>
</dbReference>
<dbReference type="Pfam" id="PF01625">
    <property type="entry name" value="PMSR"/>
    <property type="match status" value="1"/>
</dbReference>
<dbReference type="Gene3D" id="3.30.1060.10">
    <property type="entry name" value="Peptide methionine sulphoxide reductase MsrA"/>
    <property type="match status" value="1"/>
</dbReference>
<dbReference type="AlphaFoldDB" id="A0A6J4NJV0"/>
<dbReference type="NCBIfam" id="TIGR00401">
    <property type="entry name" value="msrA"/>
    <property type="match status" value="1"/>
</dbReference>
<dbReference type="GO" id="GO:0008113">
    <property type="term" value="F:peptide-methionine (S)-S-oxide reductase activity"/>
    <property type="evidence" value="ECO:0007669"/>
    <property type="project" value="UniProtKB-UniRule"/>
</dbReference>
<evidence type="ECO:0000256" key="3">
    <source>
        <dbReference type="ARBA" id="ARBA00047806"/>
    </source>
</evidence>
<dbReference type="InterPro" id="IPR002569">
    <property type="entry name" value="Met_Sox_Rdtase_MsrA_dom"/>
</dbReference>
<dbReference type="SUPFAM" id="SSF55068">
    <property type="entry name" value="Peptide methionine sulfoxide reductase"/>
    <property type="match status" value="1"/>
</dbReference>
<dbReference type="HAMAP" id="MF_01401">
    <property type="entry name" value="MsrA"/>
    <property type="match status" value="1"/>
</dbReference>
<sequence length="187" mass="21069">MMSEESNGAARTQVATLGGGCFWCTEAVYLEVRGVEKVESGYSGGHVPNPTYRQVCSETTGHAEVVQVTFDPDVISYREVLEVFFATHDPTTLNRQGADVGTQYRSAVFYHDEEQREAAEEVIADLGSQGIWDNPIVTEVVPFERFYVAEDYHQNYFASNGYQPYCQVIIAPKVAKFRREHLERLKA</sequence>
<evidence type="ECO:0000256" key="2">
    <source>
        <dbReference type="ARBA" id="ARBA00023002"/>
    </source>
</evidence>
<organism evidence="7">
    <name type="scientific">uncultured Rubrobacteraceae bacterium</name>
    <dbReference type="NCBI Taxonomy" id="349277"/>
    <lineage>
        <taxon>Bacteria</taxon>
        <taxon>Bacillati</taxon>
        <taxon>Actinomycetota</taxon>
        <taxon>Rubrobacteria</taxon>
        <taxon>Rubrobacterales</taxon>
        <taxon>Rubrobacteraceae</taxon>
        <taxon>environmental samples</taxon>
    </lineage>
</organism>
<feature type="domain" description="Peptide methionine sulphoxide reductase MsrA" evidence="6">
    <location>
        <begin position="15"/>
        <end position="167"/>
    </location>
</feature>
<comment type="catalytic activity">
    <reaction evidence="4 5">
        <text>[thioredoxin]-disulfide + L-methionine + H2O = L-methionine (S)-S-oxide + [thioredoxin]-dithiol</text>
        <dbReference type="Rhea" id="RHEA:19993"/>
        <dbReference type="Rhea" id="RHEA-COMP:10698"/>
        <dbReference type="Rhea" id="RHEA-COMP:10700"/>
        <dbReference type="ChEBI" id="CHEBI:15377"/>
        <dbReference type="ChEBI" id="CHEBI:29950"/>
        <dbReference type="ChEBI" id="CHEBI:50058"/>
        <dbReference type="ChEBI" id="CHEBI:57844"/>
        <dbReference type="ChEBI" id="CHEBI:58772"/>
        <dbReference type="EC" id="1.8.4.11"/>
    </reaction>
</comment>
<evidence type="ECO:0000313" key="7">
    <source>
        <dbReference type="EMBL" id="CAA9387860.1"/>
    </source>
</evidence>
<dbReference type="PANTHER" id="PTHR43774:SF1">
    <property type="entry name" value="PEPTIDE METHIONINE SULFOXIDE REDUCTASE MSRA 2"/>
    <property type="match status" value="1"/>
</dbReference>
<proteinExistence type="inferred from homology"/>
<dbReference type="EC" id="1.8.4.11" evidence="5"/>
<keyword evidence="2 5" id="KW-0560">Oxidoreductase</keyword>